<proteinExistence type="predicted"/>
<dbReference type="EMBL" id="FOAN01000001">
    <property type="protein sequence ID" value="SEK53259.1"/>
    <property type="molecule type" value="Genomic_DNA"/>
</dbReference>
<dbReference type="OrthoDB" id="8446036at2"/>
<protein>
    <submittedName>
        <fullName evidence="3">Alpha/beta hydrolase family protein</fullName>
    </submittedName>
</protein>
<feature type="chain" id="PRO_5011434232" evidence="1">
    <location>
        <begin position="25"/>
        <end position="246"/>
    </location>
</feature>
<evidence type="ECO:0000313" key="4">
    <source>
        <dbReference type="Proteomes" id="UP000199664"/>
    </source>
</evidence>
<reference evidence="4" key="1">
    <citation type="submission" date="2016-10" db="EMBL/GenBank/DDBJ databases">
        <authorList>
            <person name="Varghese N."/>
            <person name="Submissions S."/>
        </authorList>
    </citation>
    <scope>NUCLEOTIDE SEQUENCE [LARGE SCALE GENOMIC DNA]</scope>
    <source>
        <strain evidence="4">LMG 26383,CCUG 61248,R- 45681</strain>
    </source>
</reference>
<evidence type="ECO:0000313" key="3">
    <source>
        <dbReference type="EMBL" id="SEK53259.1"/>
    </source>
</evidence>
<dbReference type="Proteomes" id="UP000199664">
    <property type="component" value="Unassembled WGS sequence"/>
</dbReference>
<dbReference type="AlphaFoldDB" id="A0A1H7HSM5"/>
<dbReference type="RefSeq" id="WP_091829840.1">
    <property type="nucleotide sequence ID" value="NZ_FOAN01000001.1"/>
</dbReference>
<gene>
    <name evidence="3" type="ORF">SAMN04515666_101749</name>
</gene>
<sequence>MRRRALVPLLSAAVALGAMAPASAFDLRSAGVVLIHGKAGGQGPLQPLAQALKARGATVLLPRMPWTSGYRTYDQTLGEVQAAVSRLKAGGASRIVLAGHSLGANISMGYAARVGGVDAVVALAPGHRPDFIASQTGESLAQARAMVAAGQGAQKAKFLDFNQGRTFPITTTAEAYLNFFDPSGPAAQAAQASGVRAPTLWVIGTGDRPAMNDRAAYSGTRLVVEADHQTTPRVAVAEVIDWLQKQ</sequence>
<dbReference type="SUPFAM" id="SSF53474">
    <property type="entry name" value="alpha/beta-Hydrolases"/>
    <property type="match status" value="1"/>
</dbReference>
<dbReference type="InterPro" id="IPR000073">
    <property type="entry name" value="AB_hydrolase_1"/>
</dbReference>
<dbReference type="Pfam" id="PF12697">
    <property type="entry name" value="Abhydrolase_6"/>
    <property type="match status" value="1"/>
</dbReference>
<feature type="signal peptide" evidence="1">
    <location>
        <begin position="1"/>
        <end position="24"/>
    </location>
</feature>
<evidence type="ECO:0000259" key="2">
    <source>
        <dbReference type="Pfam" id="PF12697"/>
    </source>
</evidence>
<keyword evidence="1" id="KW-0732">Signal</keyword>
<dbReference type="STRING" id="1036779.SAMN04515666_101749"/>
<keyword evidence="3" id="KW-0378">Hydrolase</keyword>
<name>A0A1H7HSM5_9HYPH</name>
<evidence type="ECO:0000256" key="1">
    <source>
        <dbReference type="SAM" id="SignalP"/>
    </source>
</evidence>
<keyword evidence="4" id="KW-1185">Reference proteome</keyword>
<dbReference type="GO" id="GO:0016787">
    <property type="term" value="F:hydrolase activity"/>
    <property type="evidence" value="ECO:0007669"/>
    <property type="project" value="UniProtKB-KW"/>
</dbReference>
<dbReference type="InterPro" id="IPR029058">
    <property type="entry name" value="AB_hydrolase_fold"/>
</dbReference>
<accession>A0A1H7HSM5</accession>
<dbReference type="Gene3D" id="3.40.50.1820">
    <property type="entry name" value="alpha/beta hydrolase"/>
    <property type="match status" value="1"/>
</dbReference>
<organism evidence="3 4">
    <name type="scientific">Bosea lupini</name>
    <dbReference type="NCBI Taxonomy" id="1036779"/>
    <lineage>
        <taxon>Bacteria</taxon>
        <taxon>Pseudomonadati</taxon>
        <taxon>Pseudomonadota</taxon>
        <taxon>Alphaproteobacteria</taxon>
        <taxon>Hyphomicrobiales</taxon>
        <taxon>Boseaceae</taxon>
        <taxon>Bosea</taxon>
    </lineage>
</organism>
<feature type="domain" description="AB hydrolase-1" evidence="2">
    <location>
        <begin position="32"/>
        <end position="216"/>
    </location>
</feature>